<proteinExistence type="predicted"/>
<organism evidence="1">
    <name type="scientific">Siphoviridae sp. ctnpt50</name>
    <dbReference type="NCBI Taxonomy" id="2827941"/>
    <lineage>
        <taxon>Viruses</taxon>
        <taxon>Duplodnaviria</taxon>
        <taxon>Heunggongvirae</taxon>
        <taxon>Uroviricota</taxon>
        <taxon>Caudoviricetes</taxon>
    </lineage>
</organism>
<dbReference type="EMBL" id="BK032577">
    <property type="protein sequence ID" value="DAF49023.1"/>
    <property type="molecule type" value="Genomic_DNA"/>
</dbReference>
<evidence type="ECO:0000313" key="1">
    <source>
        <dbReference type="EMBL" id="DAF49023.1"/>
    </source>
</evidence>
<protein>
    <submittedName>
        <fullName evidence="1">Uncharacterized protein</fullName>
    </submittedName>
</protein>
<name>A0A8S5SEA3_9CAUD</name>
<reference evidence="1" key="1">
    <citation type="journal article" date="2021" name="Proc. Natl. Acad. Sci. U.S.A.">
        <title>A Catalog of Tens of Thousands of Viruses from Human Metagenomes Reveals Hidden Associations with Chronic Diseases.</title>
        <authorList>
            <person name="Tisza M.J."/>
            <person name="Buck C.B."/>
        </authorList>
    </citation>
    <scope>NUCLEOTIDE SEQUENCE</scope>
    <source>
        <strain evidence="1">Ctnpt50</strain>
    </source>
</reference>
<sequence length="118" mass="13402">MKNCNNKNYCILNGAWDEIYVRNWECDTEMSDTSVRPVQNKVIKQYVDEKFKELSIGGVEQYPSESLFPETGIEKSLYYAIDSESAFVWDKSALKYVKISGSDDVDIIEINGGTPNSP</sequence>
<accession>A0A8S5SEA3</accession>